<dbReference type="Gramene" id="A08p33680.2_BraZ1">
    <property type="protein sequence ID" value="A08p33680.2_BraZ1.CDS"/>
    <property type="gene ID" value="A08g33680.2_BraZ1"/>
</dbReference>
<feature type="transmembrane region" description="Helical" evidence="1">
    <location>
        <begin position="20"/>
        <end position="38"/>
    </location>
</feature>
<keyword evidence="1" id="KW-0472">Membrane</keyword>
<evidence type="ECO:0000256" key="1">
    <source>
        <dbReference type="SAM" id="Phobius"/>
    </source>
</evidence>
<dbReference type="AlphaFoldDB" id="A0A8D9HIQ7"/>
<dbReference type="Proteomes" id="UP000694005">
    <property type="component" value="Chromosome A08"/>
</dbReference>
<gene>
    <name evidence="2" type="ORF">BRAPAZ1V2_A08P33680.2</name>
</gene>
<accession>A0A8D9HIQ7</accession>
<name>A0A8D9HIQ7_BRACM</name>
<keyword evidence="1" id="KW-1133">Transmembrane helix</keyword>
<reference evidence="2 3" key="1">
    <citation type="submission" date="2021-07" db="EMBL/GenBank/DDBJ databases">
        <authorList>
            <consortium name="Genoscope - CEA"/>
            <person name="William W."/>
        </authorList>
    </citation>
    <scope>NUCLEOTIDE SEQUENCE [LARGE SCALE GENOMIC DNA]</scope>
</reference>
<evidence type="ECO:0000313" key="2">
    <source>
        <dbReference type="EMBL" id="CAG7899702.1"/>
    </source>
</evidence>
<dbReference type="EMBL" id="LS974624">
    <property type="protein sequence ID" value="CAG7899702.1"/>
    <property type="molecule type" value="Genomic_DNA"/>
</dbReference>
<sequence length="42" mass="5002">MTFILKQNIKYKMIFFMKQIEYLILTTLIGFISIFKGSDSHV</sequence>
<protein>
    <submittedName>
        <fullName evidence="2">Uncharacterized protein</fullName>
    </submittedName>
</protein>
<organism evidence="2 3">
    <name type="scientific">Brassica campestris</name>
    <name type="common">Field mustard</name>
    <dbReference type="NCBI Taxonomy" id="3711"/>
    <lineage>
        <taxon>Eukaryota</taxon>
        <taxon>Viridiplantae</taxon>
        <taxon>Streptophyta</taxon>
        <taxon>Embryophyta</taxon>
        <taxon>Tracheophyta</taxon>
        <taxon>Spermatophyta</taxon>
        <taxon>Magnoliopsida</taxon>
        <taxon>eudicotyledons</taxon>
        <taxon>Gunneridae</taxon>
        <taxon>Pentapetalae</taxon>
        <taxon>rosids</taxon>
        <taxon>malvids</taxon>
        <taxon>Brassicales</taxon>
        <taxon>Brassicaceae</taxon>
        <taxon>Brassiceae</taxon>
        <taxon>Brassica</taxon>
    </lineage>
</organism>
<evidence type="ECO:0000313" key="3">
    <source>
        <dbReference type="Proteomes" id="UP000694005"/>
    </source>
</evidence>
<proteinExistence type="predicted"/>
<keyword evidence="1" id="KW-0812">Transmembrane</keyword>